<dbReference type="RefSeq" id="WP_201836503.1">
    <property type="nucleotide sequence ID" value="NZ_JAERRK010000007.1"/>
</dbReference>
<dbReference type="InterPro" id="IPR036513">
    <property type="entry name" value="STAS_dom_sf"/>
</dbReference>
<name>A0A937EKG1_9ACTN</name>
<proteinExistence type="inferred from homology"/>
<protein>
    <recommendedName>
        <fullName evidence="2">Anti-sigma factor antagonist</fullName>
    </recommendedName>
</protein>
<gene>
    <name evidence="5" type="ORF">JK359_17310</name>
</gene>
<dbReference type="GO" id="GO:0043856">
    <property type="term" value="F:anti-sigma factor antagonist activity"/>
    <property type="evidence" value="ECO:0007669"/>
    <property type="project" value="InterPro"/>
</dbReference>
<dbReference type="PANTHER" id="PTHR33495">
    <property type="entry name" value="ANTI-SIGMA FACTOR ANTAGONIST TM_1081-RELATED-RELATED"/>
    <property type="match status" value="1"/>
</dbReference>
<dbReference type="AlphaFoldDB" id="A0A937EKG1"/>
<evidence type="ECO:0000313" key="5">
    <source>
        <dbReference type="EMBL" id="MBL1083705.1"/>
    </source>
</evidence>
<evidence type="ECO:0000256" key="2">
    <source>
        <dbReference type="RuleBase" id="RU003749"/>
    </source>
</evidence>
<comment type="similarity">
    <text evidence="1 2">Belongs to the anti-sigma-factor antagonist family.</text>
</comment>
<dbReference type="Proteomes" id="UP000661858">
    <property type="component" value="Unassembled WGS sequence"/>
</dbReference>
<accession>A0A937EKG1</accession>
<evidence type="ECO:0000259" key="4">
    <source>
        <dbReference type="PROSITE" id="PS50801"/>
    </source>
</evidence>
<dbReference type="EMBL" id="JAERRK010000007">
    <property type="protein sequence ID" value="MBL1083705.1"/>
    <property type="molecule type" value="Genomic_DNA"/>
</dbReference>
<dbReference type="Gene3D" id="3.30.750.24">
    <property type="entry name" value="STAS domain"/>
    <property type="match status" value="1"/>
</dbReference>
<dbReference type="Pfam" id="PF01740">
    <property type="entry name" value="STAS"/>
    <property type="match status" value="1"/>
</dbReference>
<sequence>MSSLPPTEFSLTVRCEATTLTVLIGGELDHETSDELLSEVSEQLSAGHPPFRDVHLDFGKMTFIDSSGLTALLMIHRRTSAIGAGLHLDNRPPTLERMLQLTNVLDHLTTPPTRTGDQRAEEDDGAGVT</sequence>
<comment type="caution">
    <text evidence="5">The sequence shown here is derived from an EMBL/GenBank/DDBJ whole genome shotgun (WGS) entry which is preliminary data.</text>
</comment>
<dbReference type="InterPro" id="IPR003658">
    <property type="entry name" value="Anti-sigma_ant"/>
</dbReference>
<dbReference type="NCBIfam" id="TIGR00377">
    <property type="entry name" value="ant_ant_sig"/>
    <property type="match status" value="1"/>
</dbReference>
<feature type="region of interest" description="Disordered" evidence="3">
    <location>
        <begin position="107"/>
        <end position="129"/>
    </location>
</feature>
<feature type="compositionally biased region" description="Acidic residues" evidence="3">
    <location>
        <begin position="120"/>
        <end position="129"/>
    </location>
</feature>
<organism evidence="5 6">
    <name type="scientific">Streptomyces actinomycinicus</name>
    <dbReference type="NCBI Taxonomy" id="1695166"/>
    <lineage>
        <taxon>Bacteria</taxon>
        <taxon>Bacillati</taxon>
        <taxon>Actinomycetota</taxon>
        <taxon>Actinomycetes</taxon>
        <taxon>Kitasatosporales</taxon>
        <taxon>Streptomycetaceae</taxon>
        <taxon>Streptomyces</taxon>
    </lineage>
</organism>
<dbReference type="InterPro" id="IPR002645">
    <property type="entry name" value="STAS_dom"/>
</dbReference>
<keyword evidence="6" id="KW-1185">Reference proteome</keyword>
<evidence type="ECO:0000256" key="3">
    <source>
        <dbReference type="SAM" id="MobiDB-lite"/>
    </source>
</evidence>
<dbReference type="PROSITE" id="PS50801">
    <property type="entry name" value="STAS"/>
    <property type="match status" value="1"/>
</dbReference>
<evidence type="ECO:0000313" key="6">
    <source>
        <dbReference type="Proteomes" id="UP000661858"/>
    </source>
</evidence>
<dbReference type="SUPFAM" id="SSF52091">
    <property type="entry name" value="SpoIIaa-like"/>
    <property type="match status" value="1"/>
</dbReference>
<dbReference type="CDD" id="cd07043">
    <property type="entry name" value="STAS_anti-anti-sigma_factors"/>
    <property type="match status" value="1"/>
</dbReference>
<reference evidence="5" key="1">
    <citation type="submission" date="2021-01" db="EMBL/GenBank/DDBJ databases">
        <title>WGS of actinomycetes isolated from Thailand.</title>
        <authorList>
            <person name="Thawai C."/>
        </authorList>
    </citation>
    <scope>NUCLEOTIDE SEQUENCE</scope>
    <source>
        <strain evidence="5">RCU-197</strain>
    </source>
</reference>
<evidence type="ECO:0000256" key="1">
    <source>
        <dbReference type="ARBA" id="ARBA00009013"/>
    </source>
</evidence>
<feature type="domain" description="STAS" evidence="4">
    <location>
        <begin position="9"/>
        <end position="108"/>
    </location>
</feature>
<dbReference type="PANTHER" id="PTHR33495:SF2">
    <property type="entry name" value="ANTI-SIGMA FACTOR ANTAGONIST TM_1081-RELATED"/>
    <property type="match status" value="1"/>
</dbReference>